<name>A0A7S0AJA0_9STRA</name>
<dbReference type="PANTHER" id="PTHR31268">
    <property type="match status" value="1"/>
</dbReference>
<dbReference type="Pfam" id="PF05691">
    <property type="entry name" value="Raffinose_syn"/>
    <property type="match status" value="1"/>
</dbReference>
<comment type="similarity">
    <text evidence="1">Belongs to the glycosyl hydrolases 36 family.</text>
</comment>
<evidence type="ECO:0000256" key="1">
    <source>
        <dbReference type="ARBA" id="ARBA00007240"/>
    </source>
</evidence>
<organism evidence="3">
    <name type="scientific">Minutocellus polymorphus</name>
    <dbReference type="NCBI Taxonomy" id="265543"/>
    <lineage>
        <taxon>Eukaryota</taxon>
        <taxon>Sar</taxon>
        <taxon>Stramenopiles</taxon>
        <taxon>Ochrophyta</taxon>
        <taxon>Bacillariophyta</taxon>
        <taxon>Mediophyceae</taxon>
        <taxon>Cymatosirophycidae</taxon>
        <taxon>Cymatosirales</taxon>
        <taxon>Cymatosiraceae</taxon>
        <taxon>Minutocellus</taxon>
    </lineage>
</organism>
<dbReference type="InterPro" id="IPR017853">
    <property type="entry name" value="GH"/>
</dbReference>
<gene>
    <name evidence="3" type="ORF">MPOL1434_LOCUS3547</name>
</gene>
<dbReference type="EMBL" id="HBEJ01006029">
    <property type="protein sequence ID" value="CAD8365669.1"/>
    <property type="molecule type" value="Transcribed_RNA"/>
</dbReference>
<dbReference type="SUPFAM" id="SSF51445">
    <property type="entry name" value="(Trans)glycosidases"/>
    <property type="match status" value="1"/>
</dbReference>
<sequence length="329" mass="36025">MCHSTESLYRYQKTSVARASDDFYPTRSDSHTVHLVNVAYNSLFIGEICLPDWDMFTSTCEAAELHAAARAVSGGPVYVSDKPGEHNGGLLKRLVLKDGSILRCLRPGRPTRDCLFADVGKDCASILKVWNENPCGGVVGLFNSQGVAWNFLTHENEVVNKSPPSLNVSVKAYDVESLRGLPGEFVAFWHRTSRLDHLQNGNMSIDATLTPKQWDIITIVPVRQAESESIGSISWAPIGLADMMNSGGSISDATNINPDDKRPSTMITTRGPGRFVAYCRPEPSQISLVDDSTAPTSLPYTYDSRSGALSFVLPSERIGKPHHVKVAWE</sequence>
<dbReference type="InterPro" id="IPR008811">
    <property type="entry name" value="Glycosyl_hydrolases_36"/>
</dbReference>
<dbReference type="PANTHER" id="PTHR31268:SF32">
    <property type="entry name" value="GALACTINOL--SUCROSE GALACTOSYLTRANSFERASE 2-RELATED"/>
    <property type="match status" value="1"/>
</dbReference>
<evidence type="ECO:0000313" key="3">
    <source>
        <dbReference type="EMBL" id="CAD8365669.1"/>
    </source>
</evidence>
<evidence type="ECO:0000256" key="2">
    <source>
        <dbReference type="ARBA" id="ARBA00023277"/>
    </source>
</evidence>
<keyword evidence="2" id="KW-0119">Carbohydrate metabolism</keyword>
<protein>
    <submittedName>
        <fullName evidence="3">Uncharacterized protein</fullName>
    </submittedName>
</protein>
<reference evidence="3" key="1">
    <citation type="submission" date="2021-01" db="EMBL/GenBank/DDBJ databases">
        <authorList>
            <person name="Corre E."/>
            <person name="Pelletier E."/>
            <person name="Niang G."/>
            <person name="Scheremetjew M."/>
            <person name="Finn R."/>
            <person name="Kale V."/>
            <person name="Holt S."/>
            <person name="Cochrane G."/>
            <person name="Meng A."/>
            <person name="Brown T."/>
            <person name="Cohen L."/>
        </authorList>
    </citation>
    <scope>NUCLEOTIDE SEQUENCE</scope>
    <source>
        <strain evidence="3">CCMP3303</strain>
    </source>
</reference>
<accession>A0A7S0AJA0</accession>
<proteinExistence type="inferred from homology"/>
<dbReference type="AlphaFoldDB" id="A0A7S0AJA0"/>